<dbReference type="STRING" id="170623.SAMN04244579_04841"/>
<evidence type="ECO:0000313" key="2">
    <source>
        <dbReference type="EMBL" id="SEJ69802.1"/>
    </source>
</evidence>
<reference evidence="3 4" key="1">
    <citation type="submission" date="2016-10" db="EMBL/GenBank/DDBJ databases">
        <authorList>
            <person name="de Groot N.N."/>
        </authorList>
    </citation>
    <scope>NUCLEOTIDE SEQUENCE [LARGE SCALE GENOMIC DNA]</scope>
    <source>
        <strain evidence="1 3">DSM 1041</strain>
        <strain evidence="2 4">DSM 373</strain>
    </source>
</reference>
<gene>
    <name evidence="2" type="ORF">SAMN04244572_04938</name>
    <name evidence="1" type="ORF">SAMN04244579_04841</name>
</gene>
<dbReference type="EMBL" id="FNYQ01000220">
    <property type="protein sequence ID" value="SEJ69802.1"/>
    <property type="molecule type" value="Genomic_DNA"/>
</dbReference>
<evidence type="ECO:0000313" key="4">
    <source>
        <dbReference type="Proteomes" id="UP000199250"/>
    </source>
</evidence>
<evidence type="ECO:0000313" key="1">
    <source>
        <dbReference type="EMBL" id="SEJ57828.1"/>
    </source>
</evidence>
<dbReference type="OrthoDB" id="5785473at2"/>
<dbReference type="Proteomes" id="UP000199005">
    <property type="component" value="Unassembled WGS sequence"/>
</dbReference>
<dbReference type="EMBL" id="FNYO01000189">
    <property type="protein sequence ID" value="SEJ57828.1"/>
    <property type="molecule type" value="Genomic_DNA"/>
</dbReference>
<dbReference type="AlphaFoldDB" id="A0A1H6ZX90"/>
<proteinExistence type="predicted"/>
<dbReference type="RefSeq" id="WP_090736728.1">
    <property type="nucleotide sequence ID" value="NZ_FNYO01000189.1"/>
</dbReference>
<accession>A0A1H6ZX90</accession>
<evidence type="ECO:0000313" key="3">
    <source>
        <dbReference type="Proteomes" id="UP000199005"/>
    </source>
</evidence>
<protein>
    <submittedName>
        <fullName evidence="1">Uncharacterized protein</fullName>
    </submittedName>
</protein>
<sequence>MRLFVLFGQRKCDYPGQYALEALACMDEVGQSDNPDYLESEYTKYKESDEFDRLSIVELSVSEKDIRRVLYPEKQAIAASVVQAD</sequence>
<organism evidence="1 3">
    <name type="scientific">Azotobacter beijerinckii</name>
    <dbReference type="NCBI Taxonomy" id="170623"/>
    <lineage>
        <taxon>Bacteria</taxon>
        <taxon>Pseudomonadati</taxon>
        <taxon>Pseudomonadota</taxon>
        <taxon>Gammaproteobacteria</taxon>
        <taxon>Pseudomonadales</taxon>
        <taxon>Pseudomonadaceae</taxon>
        <taxon>Azotobacter</taxon>
    </lineage>
</organism>
<dbReference type="Proteomes" id="UP000199250">
    <property type="component" value="Unassembled WGS sequence"/>
</dbReference>
<name>A0A1H6ZX90_9GAMM</name>